<name>A0ABV3DEW0_9ACTN</name>
<dbReference type="Proteomes" id="UP001551482">
    <property type="component" value="Unassembled WGS sequence"/>
</dbReference>
<reference evidence="3 4" key="1">
    <citation type="submission" date="2024-06" db="EMBL/GenBank/DDBJ databases">
        <title>The Natural Products Discovery Center: Release of the First 8490 Sequenced Strains for Exploring Actinobacteria Biosynthetic Diversity.</title>
        <authorList>
            <person name="Kalkreuter E."/>
            <person name="Kautsar S.A."/>
            <person name="Yang D."/>
            <person name="Bader C.D."/>
            <person name="Teijaro C.N."/>
            <person name="Fluegel L."/>
            <person name="Davis C.M."/>
            <person name="Simpson J.R."/>
            <person name="Lauterbach L."/>
            <person name="Steele A.D."/>
            <person name="Gui C."/>
            <person name="Meng S."/>
            <person name="Li G."/>
            <person name="Viehrig K."/>
            <person name="Ye F."/>
            <person name="Su P."/>
            <person name="Kiefer A.F."/>
            <person name="Nichols A."/>
            <person name="Cepeda A.J."/>
            <person name="Yan W."/>
            <person name="Fan B."/>
            <person name="Jiang Y."/>
            <person name="Adhikari A."/>
            <person name="Zheng C.-J."/>
            <person name="Schuster L."/>
            <person name="Cowan T.M."/>
            <person name="Smanski M.J."/>
            <person name="Chevrette M.G."/>
            <person name="De Carvalho L.P.S."/>
            <person name="Shen B."/>
        </authorList>
    </citation>
    <scope>NUCLEOTIDE SEQUENCE [LARGE SCALE GENOMIC DNA]</scope>
    <source>
        <strain evidence="3 4">NPDC048946</strain>
    </source>
</reference>
<evidence type="ECO:0000313" key="4">
    <source>
        <dbReference type="Proteomes" id="UP001551482"/>
    </source>
</evidence>
<sequence length="281" mass="28769">MTTPHPTAQSSTYPATHSPATQPPTSQPSAPQTPARQFAALRRSFGSEWIKLWTVRSTWWALSAAVVLMTGVAAIMGGDFAGDVEKGEVTDGTSMGIAEPAADAAMLAQFGLIAFAMLAVTGEFGTGAIRGTLCADPRRGRVLLAKTLAVSAVVVPLAFVLALLGLVAGDVTLGEYGTGGTTVEDVAATTVYLVLAAVFTVGVGALLRNSVGTLSAVIVLLLALPITLGADRSAYLPGGAGLNLLGGEDPPYSRLTAAVLFALWTVAAQLAGYASLRRRDV</sequence>
<keyword evidence="4" id="KW-1185">Reference proteome</keyword>
<protein>
    <recommendedName>
        <fullName evidence="5">ABC transporter permease</fullName>
    </recommendedName>
</protein>
<feature type="transmembrane region" description="Helical" evidence="2">
    <location>
        <begin position="143"/>
        <end position="166"/>
    </location>
</feature>
<keyword evidence="2" id="KW-0472">Membrane</keyword>
<feature type="transmembrane region" description="Helical" evidence="2">
    <location>
        <begin position="101"/>
        <end position="122"/>
    </location>
</feature>
<comment type="caution">
    <text evidence="3">The sequence shown here is derived from an EMBL/GenBank/DDBJ whole genome shotgun (WGS) entry which is preliminary data.</text>
</comment>
<feature type="region of interest" description="Disordered" evidence="1">
    <location>
        <begin position="1"/>
        <end position="34"/>
    </location>
</feature>
<feature type="transmembrane region" description="Helical" evidence="2">
    <location>
        <begin position="214"/>
        <end position="235"/>
    </location>
</feature>
<feature type="transmembrane region" description="Helical" evidence="2">
    <location>
        <begin position="255"/>
        <end position="276"/>
    </location>
</feature>
<organism evidence="3 4">
    <name type="scientific">Streptodolium elevatio</name>
    <dbReference type="NCBI Taxonomy" id="3157996"/>
    <lineage>
        <taxon>Bacteria</taxon>
        <taxon>Bacillati</taxon>
        <taxon>Actinomycetota</taxon>
        <taxon>Actinomycetes</taxon>
        <taxon>Kitasatosporales</taxon>
        <taxon>Streptomycetaceae</taxon>
        <taxon>Streptodolium</taxon>
    </lineage>
</organism>
<dbReference type="RefSeq" id="WP_358351129.1">
    <property type="nucleotide sequence ID" value="NZ_JBEZFP010000015.1"/>
</dbReference>
<gene>
    <name evidence="3" type="ORF">AB0C36_08440</name>
</gene>
<evidence type="ECO:0000256" key="1">
    <source>
        <dbReference type="SAM" id="MobiDB-lite"/>
    </source>
</evidence>
<keyword evidence="2" id="KW-0812">Transmembrane</keyword>
<feature type="transmembrane region" description="Helical" evidence="2">
    <location>
        <begin position="186"/>
        <end position="207"/>
    </location>
</feature>
<accession>A0ABV3DEW0</accession>
<evidence type="ECO:0000256" key="2">
    <source>
        <dbReference type="SAM" id="Phobius"/>
    </source>
</evidence>
<keyword evidence="2" id="KW-1133">Transmembrane helix</keyword>
<evidence type="ECO:0008006" key="5">
    <source>
        <dbReference type="Google" id="ProtNLM"/>
    </source>
</evidence>
<feature type="transmembrane region" description="Helical" evidence="2">
    <location>
        <begin position="59"/>
        <end position="81"/>
    </location>
</feature>
<dbReference type="EMBL" id="JBEZFP010000015">
    <property type="protein sequence ID" value="MEU8133519.1"/>
    <property type="molecule type" value="Genomic_DNA"/>
</dbReference>
<evidence type="ECO:0000313" key="3">
    <source>
        <dbReference type="EMBL" id="MEU8133519.1"/>
    </source>
</evidence>
<feature type="compositionally biased region" description="Polar residues" evidence="1">
    <location>
        <begin position="1"/>
        <end position="13"/>
    </location>
</feature>
<proteinExistence type="predicted"/>